<comment type="caution">
    <text evidence="2">The sequence shown here is derived from an EMBL/GenBank/DDBJ whole genome shotgun (WGS) entry which is preliminary data.</text>
</comment>
<gene>
    <name evidence="2" type="ORF">BJ970_004601</name>
</gene>
<protein>
    <submittedName>
        <fullName evidence="2">Uncharacterized protein</fullName>
    </submittedName>
</protein>
<reference evidence="2 3" key="1">
    <citation type="submission" date="2020-08" db="EMBL/GenBank/DDBJ databases">
        <title>Sequencing the genomes of 1000 actinobacteria strains.</title>
        <authorList>
            <person name="Klenk H.-P."/>
        </authorList>
    </citation>
    <scope>NUCLEOTIDE SEQUENCE [LARGE SCALE GENOMIC DNA]</scope>
    <source>
        <strain evidence="2 3">DSM 45584</strain>
    </source>
</reference>
<evidence type="ECO:0000313" key="2">
    <source>
        <dbReference type="EMBL" id="MBB5157067.1"/>
    </source>
</evidence>
<feature type="region of interest" description="Disordered" evidence="1">
    <location>
        <begin position="1"/>
        <end position="21"/>
    </location>
</feature>
<organism evidence="2 3">
    <name type="scientific">Saccharopolyspora phatthalungensis</name>
    <dbReference type="NCBI Taxonomy" id="664693"/>
    <lineage>
        <taxon>Bacteria</taxon>
        <taxon>Bacillati</taxon>
        <taxon>Actinomycetota</taxon>
        <taxon>Actinomycetes</taxon>
        <taxon>Pseudonocardiales</taxon>
        <taxon>Pseudonocardiaceae</taxon>
        <taxon>Saccharopolyspora</taxon>
    </lineage>
</organism>
<proteinExistence type="predicted"/>
<accession>A0A840QAU2</accession>
<dbReference type="AlphaFoldDB" id="A0A840QAU2"/>
<dbReference type="EMBL" id="JACHIW010000001">
    <property type="protein sequence ID" value="MBB5157067.1"/>
    <property type="molecule type" value="Genomic_DNA"/>
</dbReference>
<sequence>MSDQNTGLRRNGDSRGPGAGFARWARAAPEAHPTWTRSALETLLSQHSATAAFLQDLARLGSSTSLRRRFVHELEAQRNHGVVAVAPRQS</sequence>
<dbReference type="Proteomes" id="UP000584374">
    <property type="component" value="Unassembled WGS sequence"/>
</dbReference>
<keyword evidence="3" id="KW-1185">Reference proteome</keyword>
<evidence type="ECO:0000313" key="3">
    <source>
        <dbReference type="Proteomes" id="UP000584374"/>
    </source>
</evidence>
<dbReference type="RefSeq" id="WP_184728097.1">
    <property type="nucleotide sequence ID" value="NZ_JACHIW010000001.1"/>
</dbReference>
<name>A0A840QAU2_9PSEU</name>
<evidence type="ECO:0000256" key="1">
    <source>
        <dbReference type="SAM" id="MobiDB-lite"/>
    </source>
</evidence>